<keyword evidence="1" id="KW-0812">Transmembrane</keyword>
<feature type="transmembrane region" description="Helical" evidence="1">
    <location>
        <begin position="682"/>
        <end position="699"/>
    </location>
</feature>
<reference evidence="2 3" key="1">
    <citation type="submission" date="2013-11" db="EMBL/GenBank/DDBJ databases">
        <title>The Genome Sequence of Plasmodium yoelii 17X.</title>
        <authorList>
            <consortium name="The Broad Institute Genomics Platform"/>
            <consortium name="The Broad Institute Genome Sequencing Center for Infectious Disease"/>
            <person name="Neafsey D."/>
            <person name="Adams J."/>
            <person name="Walker B."/>
            <person name="Young S.K."/>
            <person name="Zeng Q."/>
            <person name="Gargeya S."/>
            <person name="Fitzgerald M."/>
            <person name="Haas B."/>
            <person name="Abouelleil A."/>
            <person name="Alvarado L."/>
            <person name="Chapman S.B."/>
            <person name="Gainer-Dewar J."/>
            <person name="Goldberg J."/>
            <person name="Griggs A."/>
            <person name="Gujja S."/>
            <person name="Hansen M."/>
            <person name="Howarth C."/>
            <person name="Imamovic A."/>
            <person name="Ireland A."/>
            <person name="Larimer J."/>
            <person name="McCowan C."/>
            <person name="Murphy C."/>
            <person name="Pearson M."/>
            <person name="Poon T.W."/>
            <person name="Priest M."/>
            <person name="Roberts A."/>
            <person name="Saif S."/>
            <person name="Shea T."/>
            <person name="Sykes S."/>
            <person name="Wortman J."/>
            <person name="Nusbaum C."/>
            <person name="Birren B."/>
        </authorList>
    </citation>
    <scope>NUCLEOTIDE SEQUENCE [LARGE SCALE GENOMIC DNA]</scope>
    <source>
        <strain evidence="2 3">17X</strain>
    </source>
</reference>
<evidence type="ECO:0000313" key="3">
    <source>
        <dbReference type="Proteomes" id="UP000018538"/>
    </source>
</evidence>
<keyword evidence="3" id="KW-1185">Reference proteome</keyword>
<dbReference type="AlphaFoldDB" id="V7PN71"/>
<keyword evidence="1" id="KW-0472">Membrane</keyword>
<keyword evidence="1" id="KW-1133">Transmembrane helix</keyword>
<feature type="transmembrane region" description="Helical" evidence="1">
    <location>
        <begin position="785"/>
        <end position="810"/>
    </location>
</feature>
<feature type="transmembrane region" description="Helical" evidence="1">
    <location>
        <begin position="499"/>
        <end position="516"/>
    </location>
</feature>
<proteinExistence type="predicted"/>
<dbReference type="Proteomes" id="UP000018538">
    <property type="component" value="Unassembled WGS sequence"/>
</dbReference>
<name>V7PN71_PLAYE</name>
<gene>
    <name evidence="2" type="ORF">YYC_03169</name>
</gene>
<evidence type="ECO:0000256" key="1">
    <source>
        <dbReference type="SAM" id="Phobius"/>
    </source>
</evidence>
<sequence length="848" mass="102329">MKEIYYPLQKEDHTTYIKNARINGCIQDDKLSDYIKDTNNYVFREIYLLRNIYIKKHIILHFLRNILNINKLNNSKFELTNISRDNNFKKILSEYYFLIFNYSKMYKNDKEMLNFYINCYNIYNNIICINNPKSYITIYKNSDQNNFNLKNIPNKDCDNNIIINHSDYIFSHKPYFTFSRKIEINNKKNILFLFLNKLKFSNLYISSNFNNKNNDTDYLRGLCNILDKYSKLQNVSQFYPCKDDKSYNLLYINILEDYQTNIIKLLEIILFSVSSIVSNLFNIITNLLKVIIIKATIFMYYFALLNYKGANLFITYNCSNIKTKNKNSLISIFCYSHNKTYFKNNCKALNDSYNNDLQIFDKILLPFSDKISLPFSENFFNTSILIANNLTKLIKKNYLYNFFFNILHFSNFWKYTESVNKNHSNKFDRCNSWNKKKNMINYISSKYYNNVLQKNDCIQLLFLFFYYYNILNKITIISKTNILENLTCYDWNGRNNCNVISYISIYRFFLCAYIVNKIKKYLCMILKILNAYNNMRLAIIECFENIAISISIIKYCCICSCSYNNCTMRINVNLKSIIPIKAIFKKIKILLITILTIANYVKVNMMIHFCNYFINYSRLFVSFLFLFLFLYEDIIIYIFKYISIHKNKINSQKININAYNNNIYKHIRYNTDQIYIFDNMSLFYPFVNNLIIILFFLLLNKLNEEKNKIIITNTMLNYLHFIYSHFNQNINYVNNSFRNEIKNILFYFYHKFFNIINIKNEDKIKKITYLGCAIILKNYFIYIKLTYFFCVIIYLFLSSFVLYTLILILIKTNLNKYPLHIYFYIYVYIFPNEDKIENNDKKKKKISF</sequence>
<feature type="transmembrane region" description="Helical" evidence="1">
    <location>
        <begin position="290"/>
        <end position="307"/>
    </location>
</feature>
<feature type="transmembrane region" description="Helical" evidence="1">
    <location>
        <begin position="620"/>
        <end position="639"/>
    </location>
</feature>
<protein>
    <submittedName>
        <fullName evidence="2">Uncharacterized protein</fullName>
    </submittedName>
</protein>
<accession>V7PN71</accession>
<feature type="transmembrane region" description="Helical" evidence="1">
    <location>
        <begin position="589"/>
        <end position="614"/>
    </location>
</feature>
<dbReference type="EMBL" id="KI635766">
    <property type="protein sequence ID" value="ETB59778.1"/>
    <property type="molecule type" value="Genomic_DNA"/>
</dbReference>
<organism evidence="2 3">
    <name type="scientific">Plasmodium yoelii 17X</name>
    <dbReference type="NCBI Taxonomy" id="1323249"/>
    <lineage>
        <taxon>Eukaryota</taxon>
        <taxon>Sar</taxon>
        <taxon>Alveolata</taxon>
        <taxon>Apicomplexa</taxon>
        <taxon>Aconoidasida</taxon>
        <taxon>Haemosporida</taxon>
        <taxon>Plasmodiidae</taxon>
        <taxon>Plasmodium</taxon>
        <taxon>Plasmodium (Vinckeia)</taxon>
    </lineage>
</organism>
<evidence type="ECO:0000313" key="2">
    <source>
        <dbReference type="EMBL" id="ETB59778.1"/>
    </source>
</evidence>